<reference evidence="2" key="1">
    <citation type="submission" date="2020-05" db="EMBL/GenBank/DDBJ databases">
        <authorList>
            <person name="Chiriac C."/>
            <person name="Salcher M."/>
            <person name="Ghai R."/>
            <person name="Kavagutti S V."/>
        </authorList>
    </citation>
    <scope>NUCLEOTIDE SEQUENCE</scope>
</reference>
<organism evidence="2">
    <name type="scientific">freshwater metagenome</name>
    <dbReference type="NCBI Taxonomy" id="449393"/>
    <lineage>
        <taxon>unclassified sequences</taxon>
        <taxon>metagenomes</taxon>
        <taxon>ecological metagenomes</taxon>
    </lineage>
</organism>
<gene>
    <name evidence="2" type="ORF">UFOPK2786_01404</name>
</gene>
<feature type="transmembrane region" description="Helical" evidence="1">
    <location>
        <begin position="266"/>
        <end position="286"/>
    </location>
</feature>
<name>A0A6J6U028_9ZZZZ</name>
<keyword evidence="1" id="KW-0472">Membrane</keyword>
<feature type="transmembrane region" description="Helical" evidence="1">
    <location>
        <begin position="360"/>
        <end position="378"/>
    </location>
</feature>
<dbReference type="AlphaFoldDB" id="A0A6J6U028"/>
<feature type="transmembrane region" description="Helical" evidence="1">
    <location>
        <begin position="126"/>
        <end position="150"/>
    </location>
</feature>
<evidence type="ECO:0000313" key="2">
    <source>
        <dbReference type="EMBL" id="CAB4753231.1"/>
    </source>
</evidence>
<dbReference type="InterPro" id="IPR036890">
    <property type="entry name" value="HATPase_C_sf"/>
</dbReference>
<dbReference type="SUPFAM" id="SSF55874">
    <property type="entry name" value="ATPase domain of HSP90 chaperone/DNA topoisomerase II/histidine kinase"/>
    <property type="match status" value="1"/>
</dbReference>
<keyword evidence="1" id="KW-0812">Transmembrane</keyword>
<keyword evidence="1" id="KW-1133">Transmembrane helix</keyword>
<dbReference type="EMBL" id="CAEZYW010000241">
    <property type="protein sequence ID" value="CAB4753231.1"/>
    <property type="molecule type" value="Genomic_DNA"/>
</dbReference>
<feature type="transmembrane region" description="Helical" evidence="1">
    <location>
        <begin position="298"/>
        <end position="315"/>
    </location>
</feature>
<accession>A0A6J6U028</accession>
<dbReference type="Gene3D" id="3.30.565.10">
    <property type="entry name" value="Histidine kinase-like ATPase, C-terminal domain"/>
    <property type="match status" value="1"/>
</dbReference>
<feature type="transmembrane region" description="Helical" evidence="1">
    <location>
        <begin position="327"/>
        <end position="345"/>
    </location>
</feature>
<evidence type="ECO:0000256" key="1">
    <source>
        <dbReference type="SAM" id="Phobius"/>
    </source>
</evidence>
<protein>
    <submittedName>
        <fullName evidence="2">Unannotated protein</fullName>
    </submittedName>
</protein>
<proteinExistence type="predicted"/>
<feature type="transmembrane region" description="Helical" evidence="1">
    <location>
        <begin position="21"/>
        <end position="42"/>
    </location>
</feature>
<feature type="transmembrane region" description="Helical" evidence="1">
    <location>
        <begin position="89"/>
        <end position="114"/>
    </location>
</feature>
<sequence length="617" mass="66435">MLNAADSSARDPSSKWSVRQILTGAWATSPLAWLIAMPFLIITQHSRLKDYYELGSGFLLIASGLGQIAALACLLIAGRLLARPTGARFMNVPVLVITWFAAGACAGFVAATAIDLLASARPVNLAVRVVIMGLTSVTFYSLVAFSIGVLRSHRQEVAWLSAHRDALMLRNQESGAYADDQERILRESLENSVMPALRDLDERVEMLSYRPHHEELDQLRLGVVLTSESIMRRVDEDLDRRMRERRASRMARIDAAPRASSGPVDLLVTSPIPLLFGVVVVTMFAIVERMRGCDALSVAMATCMIIVLAGATLIRRTLMVPGRSATLVFNAVTLLGLLLIFWGATRIQSFGCAWSGTPDVFVSSCLGLVLVLMLIAVASEASRQGKVMSRELAQGIEQGRVATAALDDAGRALRNQVALVLNGVIQGRLAAIALALQAHLDELGRGGHPSPERLVDRISALLQLAEQDLVSIMAEPMRPIPLPNVLRTLQGRWSGLLTVDWAIDESAQAMLDSEVRLVGATARVIDDAVSNASRHGRATEIVVRIGVAGPGQNWLRITVQDNGSGPVQASLVRGSAALVVEQMHGTWTLNGTDEGGAFLVVDLPADRLMVEAEPPGT</sequence>
<feature type="transmembrane region" description="Helical" evidence="1">
    <location>
        <begin position="54"/>
        <end position="77"/>
    </location>
</feature>